<evidence type="ECO:0000256" key="1">
    <source>
        <dbReference type="ARBA" id="ARBA00004141"/>
    </source>
</evidence>
<evidence type="ECO:0000256" key="2">
    <source>
        <dbReference type="ARBA" id="ARBA00022692"/>
    </source>
</evidence>
<proteinExistence type="predicted"/>
<sequence length="711" mass="75994">MLTRIFPFLGWFKKYSGAAFRADIISGLTVALVLIPQSMAYAQLAGMPAYYGLYASLLPPMVAALFGSSRQLATGPVAVVSLMTAASLEPLATAGSEGYIAYALLLALLVGVFQFLLGVLRLGLVVNFLSHPVVNGFTNAAAIIIASSQLSKMFGVYVDKAELHFETIMRVIKGAMHYTHLPTLGMGILAFAIMVGLKRVNPKIPNVLCAVVITTLLSWATGFNHDARVDISAIQDAEVQTLIADFNKSVTGIEDLAVKRTEIAALEDKAKADKNQIGYYDAEHDLAVVNYQVNVLKHKSHELRASLRHLLFDGVEQVDGSMTFYVQGKAPEGVTTDGRTWRVKVGNKLLDTASLKMMGGGAVVGNVPSGFPAIAVPSLDLKVILKLLPFAVIISLLGFMEAISIAKAMAAKTGQRLDPNQELIGQGLANMLGACGSAYPASGSFSRSAVNLQAGAVTGLSSVFTSAIVAVTLLFFTPLLYHLPQAVLAAVIMMAVIGLINASGFIHAWKAQKYDGAISIISFIATLAFAPHLDKGIMIGVALSLGVFLYKSMRPRVSSLSKGEDEVLCDASIHGLRECDHIAIVRFGGPLFFANASFLEDQITDRLMNMPKLKHIILVCSGINDIDASGEEALSLIVDTVRSGGRDISLSGVNESVMDVLERTHLLEKIGKDHVFADTDSALCRTHAQAHHDGTEDDCPLTTYCRVRGNA</sequence>
<keyword evidence="3 5" id="KW-1133">Transmembrane helix</keyword>
<dbReference type="Pfam" id="PF00916">
    <property type="entry name" value="Sulfate_transp"/>
    <property type="match status" value="2"/>
</dbReference>
<dbReference type="PANTHER" id="PTHR11814">
    <property type="entry name" value="SULFATE TRANSPORTER"/>
    <property type="match status" value="1"/>
</dbReference>
<evidence type="ECO:0000313" key="8">
    <source>
        <dbReference type="Proteomes" id="UP000002601"/>
    </source>
</evidence>
<evidence type="ECO:0000259" key="6">
    <source>
        <dbReference type="PROSITE" id="PS50801"/>
    </source>
</evidence>
<evidence type="ECO:0000256" key="3">
    <source>
        <dbReference type="ARBA" id="ARBA00022989"/>
    </source>
</evidence>
<keyword evidence="4 5" id="KW-0472">Membrane</keyword>
<dbReference type="CDD" id="cd07042">
    <property type="entry name" value="STAS_SulP_like_sulfate_transporter"/>
    <property type="match status" value="1"/>
</dbReference>
<keyword evidence="8" id="KW-1185">Reference proteome</keyword>
<dbReference type="STRING" id="526222.Desal_1131"/>
<feature type="transmembrane region" description="Helical" evidence="5">
    <location>
        <begin position="48"/>
        <end position="66"/>
    </location>
</feature>
<feature type="transmembrane region" description="Helical" evidence="5">
    <location>
        <begin position="20"/>
        <end position="42"/>
    </location>
</feature>
<evidence type="ECO:0000256" key="5">
    <source>
        <dbReference type="SAM" id="Phobius"/>
    </source>
</evidence>
<dbReference type="Pfam" id="PF01740">
    <property type="entry name" value="STAS"/>
    <property type="match status" value="1"/>
</dbReference>
<dbReference type="InterPro" id="IPR001902">
    <property type="entry name" value="SLC26A/SulP_fam"/>
</dbReference>
<feature type="transmembrane region" description="Helical" evidence="5">
    <location>
        <begin position="482"/>
        <end position="502"/>
    </location>
</feature>
<feature type="transmembrane region" description="Helical" evidence="5">
    <location>
        <begin position="204"/>
        <end position="222"/>
    </location>
</feature>
<dbReference type="OrthoDB" id="9769739at2"/>
<keyword evidence="2 5" id="KW-0812">Transmembrane</keyword>
<reference evidence="7 8" key="1">
    <citation type="submission" date="2009-06" db="EMBL/GenBank/DDBJ databases">
        <title>Complete sequence of Desulfovibrio salexigens DSM 2638.</title>
        <authorList>
            <consortium name="US DOE Joint Genome Institute"/>
            <person name="Lucas S."/>
            <person name="Copeland A."/>
            <person name="Lapidus A."/>
            <person name="Glavina del Rio T."/>
            <person name="Tice H."/>
            <person name="Bruce D."/>
            <person name="Goodwin L."/>
            <person name="Pitluck S."/>
            <person name="Munk A.C."/>
            <person name="Brettin T."/>
            <person name="Detter J.C."/>
            <person name="Han C."/>
            <person name="Tapia R."/>
            <person name="Larimer F."/>
            <person name="Land M."/>
            <person name="Hauser L."/>
            <person name="Kyrpides N."/>
            <person name="Anderson I."/>
            <person name="Wall J.D."/>
            <person name="Arkin A.P."/>
            <person name="Dehal P."/>
            <person name="Chivian D."/>
            <person name="Giles B."/>
            <person name="Hazen T.C."/>
        </authorList>
    </citation>
    <scope>NUCLEOTIDE SEQUENCE [LARGE SCALE GENOMIC DNA]</scope>
    <source>
        <strain evidence="8">ATCC 14822 / DSM 2638 / NCIMB 8403 / VKM B-1763</strain>
    </source>
</reference>
<organism evidence="7 8">
    <name type="scientific">Maridesulfovibrio salexigens (strain ATCC 14822 / DSM 2638 / NCIMB 8403 / VKM B-1763)</name>
    <name type="common">Desulfovibrio salexigens</name>
    <dbReference type="NCBI Taxonomy" id="526222"/>
    <lineage>
        <taxon>Bacteria</taxon>
        <taxon>Pseudomonadati</taxon>
        <taxon>Thermodesulfobacteriota</taxon>
        <taxon>Desulfovibrionia</taxon>
        <taxon>Desulfovibrionales</taxon>
        <taxon>Desulfovibrionaceae</taxon>
        <taxon>Maridesulfovibrio</taxon>
    </lineage>
</organism>
<dbReference type="HOGENOM" id="CLU_003182_13_2_7"/>
<evidence type="ECO:0000256" key="4">
    <source>
        <dbReference type="ARBA" id="ARBA00023136"/>
    </source>
</evidence>
<dbReference type="GO" id="GO:0055085">
    <property type="term" value="P:transmembrane transport"/>
    <property type="evidence" value="ECO:0007669"/>
    <property type="project" value="InterPro"/>
</dbReference>
<dbReference type="AlphaFoldDB" id="C6C131"/>
<dbReference type="RefSeq" id="WP_015851013.1">
    <property type="nucleotide sequence ID" value="NC_012881.1"/>
</dbReference>
<dbReference type="InterPro" id="IPR002645">
    <property type="entry name" value="STAS_dom"/>
</dbReference>
<dbReference type="GO" id="GO:0016020">
    <property type="term" value="C:membrane"/>
    <property type="evidence" value="ECO:0007669"/>
    <property type="project" value="UniProtKB-SubCell"/>
</dbReference>
<accession>C6C131</accession>
<dbReference type="InterPro" id="IPR036513">
    <property type="entry name" value="STAS_dom_sf"/>
</dbReference>
<dbReference type="Gene3D" id="3.30.750.24">
    <property type="entry name" value="STAS domain"/>
    <property type="match status" value="1"/>
</dbReference>
<dbReference type="Proteomes" id="UP000002601">
    <property type="component" value="Chromosome"/>
</dbReference>
<feature type="transmembrane region" description="Helical" evidence="5">
    <location>
        <begin position="178"/>
        <end position="197"/>
    </location>
</feature>
<feature type="transmembrane region" description="Helical" evidence="5">
    <location>
        <begin position="99"/>
        <end position="124"/>
    </location>
</feature>
<feature type="transmembrane region" description="Helical" evidence="5">
    <location>
        <begin position="514"/>
        <end position="530"/>
    </location>
</feature>
<comment type="subcellular location">
    <subcellularLocation>
        <location evidence="1">Membrane</location>
        <topology evidence="1">Multi-pass membrane protein</topology>
    </subcellularLocation>
</comment>
<gene>
    <name evidence="7" type="ordered locus">Desal_1131</name>
</gene>
<evidence type="ECO:0000313" key="7">
    <source>
        <dbReference type="EMBL" id="ACS79194.1"/>
    </source>
</evidence>
<name>C6C131_MARSD</name>
<dbReference type="PROSITE" id="PS50801">
    <property type="entry name" value="STAS"/>
    <property type="match status" value="1"/>
</dbReference>
<feature type="domain" description="STAS" evidence="6">
    <location>
        <begin position="582"/>
        <end position="686"/>
    </location>
</feature>
<feature type="transmembrane region" description="Helical" evidence="5">
    <location>
        <begin position="387"/>
        <end position="406"/>
    </location>
</feature>
<protein>
    <submittedName>
        <fullName evidence="7">Sulfate transporter</fullName>
    </submittedName>
</protein>
<dbReference type="eggNOG" id="COG0659">
    <property type="taxonomic scope" value="Bacteria"/>
</dbReference>
<feature type="transmembrane region" description="Helical" evidence="5">
    <location>
        <begin position="454"/>
        <end position="476"/>
    </location>
</feature>
<dbReference type="InterPro" id="IPR011547">
    <property type="entry name" value="SLC26A/SulP_dom"/>
</dbReference>
<dbReference type="KEGG" id="dsa:Desal_1131"/>
<dbReference type="SUPFAM" id="SSF52091">
    <property type="entry name" value="SpoIIaa-like"/>
    <property type="match status" value="1"/>
</dbReference>
<feature type="transmembrane region" description="Helical" evidence="5">
    <location>
        <begin position="136"/>
        <end position="158"/>
    </location>
</feature>
<dbReference type="EMBL" id="CP001649">
    <property type="protein sequence ID" value="ACS79194.1"/>
    <property type="molecule type" value="Genomic_DNA"/>
</dbReference>